<dbReference type="AlphaFoldDB" id="A0A1G2BW92"/>
<name>A0A1G2BW92_9BACT</name>
<protein>
    <recommendedName>
        <fullName evidence="2">Fibronectin type-III domain-containing protein</fullName>
    </recommendedName>
</protein>
<dbReference type="SUPFAM" id="SSF49265">
    <property type="entry name" value="Fibronectin type III"/>
    <property type="match status" value="1"/>
</dbReference>
<feature type="transmembrane region" description="Helical" evidence="1">
    <location>
        <begin position="12"/>
        <end position="33"/>
    </location>
</feature>
<evidence type="ECO:0000259" key="2">
    <source>
        <dbReference type="PROSITE" id="PS50853"/>
    </source>
</evidence>
<dbReference type="Proteomes" id="UP000177349">
    <property type="component" value="Unassembled WGS sequence"/>
</dbReference>
<feature type="domain" description="Fibronectin type-III" evidence="2">
    <location>
        <begin position="301"/>
        <end position="394"/>
    </location>
</feature>
<proteinExistence type="predicted"/>
<dbReference type="InterPro" id="IPR013783">
    <property type="entry name" value="Ig-like_fold"/>
</dbReference>
<accession>A0A1G2BW92</accession>
<dbReference type="SMART" id="SM00060">
    <property type="entry name" value="FN3"/>
    <property type="match status" value="3"/>
</dbReference>
<keyword evidence="1" id="KW-0472">Membrane</keyword>
<keyword evidence="1" id="KW-1133">Transmembrane helix</keyword>
<evidence type="ECO:0000256" key="1">
    <source>
        <dbReference type="SAM" id="Phobius"/>
    </source>
</evidence>
<organism evidence="3 4">
    <name type="scientific">Candidatus Komeilibacteria bacterium RIFCSPLOWO2_01_FULL_53_11</name>
    <dbReference type="NCBI Taxonomy" id="1798552"/>
    <lineage>
        <taxon>Bacteria</taxon>
        <taxon>Candidatus Komeiliibacteriota</taxon>
    </lineage>
</organism>
<gene>
    <name evidence="3" type="ORF">A3B31_02835</name>
</gene>
<dbReference type="EMBL" id="MHKN01000009">
    <property type="protein sequence ID" value="OGY92799.1"/>
    <property type="molecule type" value="Genomic_DNA"/>
</dbReference>
<evidence type="ECO:0000313" key="3">
    <source>
        <dbReference type="EMBL" id="OGY92799.1"/>
    </source>
</evidence>
<dbReference type="PROSITE" id="PS50853">
    <property type="entry name" value="FN3"/>
    <property type="match status" value="1"/>
</dbReference>
<dbReference type="InterPro" id="IPR003961">
    <property type="entry name" value="FN3_dom"/>
</dbReference>
<sequence>MSPNHTSHARLHYATVAALVISNITTLGLGLLLSQAMGGGLGYFEYYNELNKIQATHAAPALITEDGGETPLFPSRKKGGAITIDPTASIAPIAPTFIAVSKQVTFEKGVSMMLIWKDNSSDETGFVIERAMTPINVIVPTTSIKFTRLDTTLANKTNPYVYYEDSGPFQEYTKYWYRVKAYRDTSESNYTTILTAELTDLTPPTVPTGLRMTSVNCSGLSISWSEARDNMGGVGVWGYAIEQDGAPGWSVYIATSTNSSGALYAYSMHTYRVAAFDREYNLSKYSDPLVINRPLNCPPVGPRNPIFADVTSKSLTVRWDDASNNEEVFEIQRALYDGISNLVYEVIGHVEADITTYHDVTLSPNQRYCYVIRANNKYGYSPYSQDVCVTTPSQ</sequence>
<comment type="caution">
    <text evidence="3">The sequence shown here is derived from an EMBL/GenBank/DDBJ whole genome shotgun (WGS) entry which is preliminary data.</text>
</comment>
<evidence type="ECO:0000313" key="4">
    <source>
        <dbReference type="Proteomes" id="UP000177349"/>
    </source>
</evidence>
<dbReference type="InterPro" id="IPR036116">
    <property type="entry name" value="FN3_sf"/>
</dbReference>
<reference evidence="3 4" key="1">
    <citation type="journal article" date="2016" name="Nat. Commun.">
        <title>Thousands of microbial genomes shed light on interconnected biogeochemical processes in an aquifer system.</title>
        <authorList>
            <person name="Anantharaman K."/>
            <person name="Brown C.T."/>
            <person name="Hug L.A."/>
            <person name="Sharon I."/>
            <person name="Castelle C.J."/>
            <person name="Probst A.J."/>
            <person name="Thomas B.C."/>
            <person name="Singh A."/>
            <person name="Wilkins M.J."/>
            <person name="Karaoz U."/>
            <person name="Brodie E.L."/>
            <person name="Williams K.H."/>
            <person name="Hubbard S.S."/>
            <person name="Banfield J.F."/>
        </authorList>
    </citation>
    <scope>NUCLEOTIDE SEQUENCE [LARGE SCALE GENOMIC DNA]</scope>
</reference>
<dbReference type="Pfam" id="PF00041">
    <property type="entry name" value="fn3"/>
    <property type="match status" value="1"/>
</dbReference>
<keyword evidence="1" id="KW-0812">Transmembrane</keyword>
<dbReference type="CDD" id="cd00063">
    <property type="entry name" value="FN3"/>
    <property type="match status" value="1"/>
</dbReference>
<dbReference type="Gene3D" id="2.60.40.10">
    <property type="entry name" value="Immunoglobulins"/>
    <property type="match status" value="3"/>
</dbReference>